<evidence type="ECO:0000256" key="1">
    <source>
        <dbReference type="ARBA" id="ARBA00006484"/>
    </source>
</evidence>
<dbReference type="SUPFAM" id="SSF51735">
    <property type="entry name" value="NAD(P)-binding Rossmann-fold domains"/>
    <property type="match status" value="1"/>
</dbReference>
<dbReference type="PANTHER" id="PTHR43639:SF1">
    <property type="entry name" value="SHORT-CHAIN DEHYDROGENASE_REDUCTASE FAMILY PROTEIN"/>
    <property type="match status" value="1"/>
</dbReference>
<dbReference type="Proteomes" id="UP001500957">
    <property type="component" value="Unassembled WGS sequence"/>
</dbReference>
<evidence type="ECO:0000313" key="4">
    <source>
        <dbReference type="Proteomes" id="UP001500957"/>
    </source>
</evidence>
<gene>
    <name evidence="3" type="ORF">GCM10009547_13020</name>
</gene>
<dbReference type="InterPro" id="IPR036291">
    <property type="entry name" value="NAD(P)-bd_dom_sf"/>
</dbReference>
<name>A0ABP3RKR1_9ACTN</name>
<dbReference type="RefSeq" id="WP_344602837.1">
    <property type="nucleotide sequence ID" value="NZ_BAAAHE010000008.1"/>
</dbReference>
<dbReference type="PRINTS" id="PR00081">
    <property type="entry name" value="GDHRDH"/>
</dbReference>
<sequence>MPESEKAAERQDSSSSRRHAFVAGGSGGIGAAICVALADEGFDVTLTYRANAESAAMTARAVRQRGVNAAITQVDLTDAAAVRQTVEAQDRLDSVVYAAGPSIPMRYVGDIDPETFADQLGRDAAAAFNLLQPALPKLRTSRGTVVCLVTTVLRRWAARDLLSAAPKGAVEQVARAIAAEEGKRGVRANCVGVGVIEAGIWDDLVASGEYNDHAVDAARRAIAMRRFGTAEEVAAVVAFLAGPRSSYVTGQTLAVDGGFSI</sequence>
<evidence type="ECO:0000313" key="3">
    <source>
        <dbReference type="EMBL" id="GAA0612392.1"/>
    </source>
</evidence>
<organism evidence="3 4">
    <name type="scientific">Sporichthya brevicatena</name>
    <dbReference type="NCBI Taxonomy" id="171442"/>
    <lineage>
        <taxon>Bacteria</taxon>
        <taxon>Bacillati</taxon>
        <taxon>Actinomycetota</taxon>
        <taxon>Actinomycetes</taxon>
        <taxon>Sporichthyales</taxon>
        <taxon>Sporichthyaceae</taxon>
        <taxon>Sporichthya</taxon>
    </lineage>
</organism>
<protein>
    <submittedName>
        <fullName evidence="3">SDR family oxidoreductase</fullName>
    </submittedName>
</protein>
<comment type="caution">
    <text evidence="3">The sequence shown here is derived from an EMBL/GenBank/DDBJ whole genome shotgun (WGS) entry which is preliminary data.</text>
</comment>
<dbReference type="PANTHER" id="PTHR43639">
    <property type="entry name" value="OXIDOREDUCTASE, SHORT-CHAIN DEHYDROGENASE/REDUCTASE FAMILY (AFU_ORTHOLOGUE AFUA_5G02870)"/>
    <property type="match status" value="1"/>
</dbReference>
<dbReference type="InterPro" id="IPR002347">
    <property type="entry name" value="SDR_fam"/>
</dbReference>
<keyword evidence="2" id="KW-0560">Oxidoreductase</keyword>
<accession>A0ABP3RKR1</accession>
<comment type="similarity">
    <text evidence="1">Belongs to the short-chain dehydrogenases/reductases (SDR) family.</text>
</comment>
<evidence type="ECO:0000256" key="2">
    <source>
        <dbReference type="ARBA" id="ARBA00023002"/>
    </source>
</evidence>
<dbReference type="EMBL" id="BAAAHE010000008">
    <property type="protein sequence ID" value="GAA0612392.1"/>
    <property type="molecule type" value="Genomic_DNA"/>
</dbReference>
<proteinExistence type="inferred from homology"/>
<dbReference type="Pfam" id="PF13561">
    <property type="entry name" value="adh_short_C2"/>
    <property type="match status" value="1"/>
</dbReference>
<reference evidence="4" key="1">
    <citation type="journal article" date="2019" name="Int. J. Syst. Evol. Microbiol.">
        <title>The Global Catalogue of Microorganisms (GCM) 10K type strain sequencing project: providing services to taxonomists for standard genome sequencing and annotation.</title>
        <authorList>
            <consortium name="The Broad Institute Genomics Platform"/>
            <consortium name="The Broad Institute Genome Sequencing Center for Infectious Disease"/>
            <person name="Wu L."/>
            <person name="Ma J."/>
        </authorList>
    </citation>
    <scope>NUCLEOTIDE SEQUENCE [LARGE SCALE GENOMIC DNA]</scope>
    <source>
        <strain evidence="4">JCM 10671</strain>
    </source>
</reference>
<dbReference type="Gene3D" id="3.40.50.720">
    <property type="entry name" value="NAD(P)-binding Rossmann-like Domain"/>
    <property type="match status" value="1"/>
</dbReference>
<keyword evidence="4" id="KW-1185">Reference proteome</keyword>